<evidence type="ECO:0000256" key="1">
    <source>
        <dbReference type="ARBA" id="ARBA00007177"/>
    </source>
</evidence>
<dbReference type="PANTHER" id="PTHR33643">
    <property type="entry name" value="UREASE ACCESSORY PROTEIN D"/>
    <property type="match status" value="1"/>
</dbReference>
<dbReference type="PANTHER" id="PTHR33643:SF1">
    <property type="entry name" value="UREASE ACCESSORY PROTEIN D"/>
    <property type="match status" value="1"/>
</dbReference>
<evidence type="ECO:0000313" key="5">
    <source>
        <dbReference type="Proteomes" id="UP000681290"/>
    </source>
</evidence>
<keyword evidence="2 3" id="KW-0143">Chaperone</keyword>
<comment type="function">
    <text evidence="3">Required for maturation of urease via the functional incorporation of the urease nickel metallocenter.</text>
</comment>
<evidence type="ECO:0000256" key="3">
    <source>
        <dbReference type="HAMAP-Rule" id="MF_01384"/>
    </source>
</evidence>
<evidence type="ECO:0000313" key="4">
    <source>
        <dbReference type="EMBL" id="GIP58923.1"/>
    </source>
</evidence>
<keyword evidence="5" id="KW-1185">Reference proteome</keyword>
<sequence length="274" mass="30756">MEQWTGVLRLAVQRKQERTVLAEIYNQGASKVTPPIYLDNSGLPCFYLLNLGGGYVDGDRYKTDIHLRAHAHMLLTTQSSTKVYKTPKVPVIHEMDIRLEQGSYLEFISDPLIAYRDARYKQETAVHMARGATLVYGEIITPGWSPEGALFQYNRLQLRTAVYIEDELVVFDNLPLTPKARSMDGLGLLEGYTHLGSLLVIGDEVPRDMADTLSEGFGAADNRCRIGISALAVSGFSLRVLAMSTLQIENVFEQCRRVVRKHILGGRTVSFRKY</sequence>
<protein>
    <recommendedName>
        <fullName evidence="3">Urease accessory protein UreD</fullName>
    </recommendedName>
</protein>
<dbReference type="HAMAP" id="MF_01384">
    <property type="entry name" value="UreD"/>
    <property type="match status" value="1"/>
</dbReference>
<comment type="subunit">
    <text evidence="3">UreD, UreF and UreG form a complex that acts as a GTP-hydrolysis-dependent molecular chaperone, activating the urease apoprotein by helping to assemble the nickel containing metallocenter of UreC. The UreE protein probably delivers the nickel.</text>
</comment>
<dbReference type="Pfam" id="PF01774">
    <property type="entry name" value="UreD"/>
    <property type="match status" value="1"/>
</dbReference>
<organism evidence="4 5">
    <name type="scientific">Paenibacillus woosongensis</name>
    <dbReference type="NCBI Taxonomy" id="307580"/>
    <lineage>
        <taxon>Bacteria</taxon>
        <taxon>Bacillati</taxon>
        <taxon>Bacillota</taxon>
        <taxon>Bacilli</taxon>
        <taxon>Bacillales</taxon>
        <taxon>Paenibacillaceae</taxon>
        <taxon>Paenibacillus</taxon>
    </lineage>
</organism>
<dbReference type="InterPro" id="IPR002669">
    <property type="entry name" value="UreD"/>
</dbReference>
<dbReference type="RefSeq" id="WP_213591487.1">
    <property type="nucleotide sequence ID" value="NZ_BOSM01000004.1"/>
</dbReference>
<proteinExistence type="inferred from homology"/>
<keyword evidence="3" id="KW-0963">Cytoplasm</keyword>
<comment type="similarity">
    <text evidence="1 3">Belongs to the UreD family.</text>
</comment>
<reference evidence="4 5" key="1">
    <citation type="submission" date="2021-03" db="EMBL/GenBank/DDBJ databases">
        <title>Antimicrobial resistance genes in bacteria isolated from Japanese honey, and their potential for conferring macrolide and lincosamide resistance in the American foulbrood pathogen Paenibacillus larvae.</title>
        <authorList>
            <person name="Okamoto M."/>
            <person name="Kumagai M."/>
            <person name="Kanamori H."/>
            <person name="Takamatsu D."/>
        </authorList>
    </citation>
    <scope>NUCLEOTIDE SEQUENCE [LARGE SCALE GENOMIC DNA]</scope>
    <source>
        <strain evidence="4 5">J15TS10</strain>
    </source>
</reference>
<keyword evidence="3" id="KW-0996">Nickel insertion</keyword>
<name>A0ABQ4MSE8_9BACL</name>
<comment type="subcellular location">
    <subcellularLocation>
        <location evidence="3">Cytoplasm</location>
    </subcellularLocation>
</comment>
<accession>A0ABQ4MSE8</accession>
<evidence type="ECO:0000256" key="2">
    <source>
        <dbReference type="ARBA" id="ARBA00023186"/>
    </source>
</evidence>
<comment type="caution">
    <text evidence="4">The sequence shown here is derived from an EMBL/GenBank/DDBJ whole genome shotgun (WGS) entry which is preliminary data.</text>
</comment>
<dbReference type="Proteomes" id="UP000681290">
    <property type="component" value="Unassembled WGS sequence"/>
</dbReference>
<gene>
    <name evidence="3" type="primary">ureD</name>
    <name evidence="4" type="ORF">J15TS10_27370</name>
</gene>
<dbReference type="EMBL" id="BOSM01000004">
    <property type="protein sequence ID" value="GIP58923.1"/>
    <property type="molecule type" value="Genomic_DNA"/>
</dbReference>